<accession>A0A223D0P7</accession>
<name>A0A223D0P7_9BACL</name>
<organism evidence="1 2">
    <name type="scientific">Tumebacillus algifaecis</name>
    <dbReference type="NCBI Taxonomy" id="1214604"/>
    <lineage>
        <taxon>Bacteria</taxon>
        <taxon>Bacillati</taxon>
        <taxon>Bacillota</taxon>
        <taxon>Bacilli</taxon>
        <taxon>Bacillales</taxon>
        <taxon>Alicyclobacillaceae</taxon>
        <taxon>Tumebacillus</taxon>
    </lineage>
</organism>
<evidence type="ECO:0000313" key="2">
    <source>
        <dbReference type="Proteomes" id="UP000214688"/>
    </source>
</evidence>
<keyword evidence="2" id="KW-1185">Reference proteome</keyword>
<reference evidence="1 2" key="1">
    <citation type="journal article" date="2015" name="Int. J. Syst. Evol. Microbiol.">
        <title>Tumebacillus algifaecis sp. nov., isolated from decomposing algal scum.</title>
        <authorList>
            <person name="Wu Y.F."/>
            <person name="Zhang B."/>
            <person name="Xing P."/>
            <person name="Wu Q.L."/>
            <person name="Liu S.J."/>
        </authorList>
    </citation>
    <scope>NUCLEOTIDE SEQUENCE [LARGE SCALE GENOMIC DNA]</scope>
    <source>
        <strain evidence="1 2">THMBR28</strain>
    </source>
</reference>
<dbReference type="EMBL" id="CP022657">
    <property type="protein sequence ID" value="ASS74993.1"/>
    <property type="molecule type" value="Genomic_DNA"/>
</dbReference>
<dbReference type="AlphaFoldDB" id="A0A223D0P7"/>
<sequence length="116" mass="12461">MKPDWRPWLDPFVNGMRQTLDLAVAALLLSGQITVRSLILSTSSEFRLNLTGPIFGGPRTIAKGKSKSGALILDAVDVMIAFLLILNQLNVSGVFLQSQRFSLTVSGPAFGGSREG</sequence>
<evidence type="ECO:0000313" key="1">
    <source>
        <dbReference type="EMBL" id="ASS74993.1"/>
    </source>
</evidence>
<proteinExistence type="predicted"/>
<dbReference type="Proteomes" id="UP000214688">
    <property type="component" value="Chromosome"/>
</dbReference>
<dbReference type="KEGG" id="tab:CIG75_08335"/>
<gene>
    <name evidence="1" type="ORF">CIG75_08335</name>
</gene>
<dbReference type="OrthoDB" id="2382365at2"/>
<protein>
    <submittedName>
        <fullName evidence="1">Uncharacterized protein</fullName>
    </submittedName>
</protein>
<dbReference type="RefSeq" id="WP_094236242.1">
    <property type="nucleotide sequence ID" value="NZ_CP022657.1"/>
</dbReference>